<evidence type="ECO:0000256" key="1">
    <source>
        <dbReference type="SAM" id="Phobius"/>
    </source>
</evidence>
<reference evidence="4" key="1">
    <citation type="submission" date="2017-06" db="EMBL/GenBank/DDBJ databases">
        <authorList>
            <person name="Varghese N."/>
            <person name="Submissions S."/>
        </authorList>
    </citation>
    <scope>NUCLEOTIDE SEQUENCE [LARGE SCALE GENOMIC DNA]</scope>
    <source>
        <strain evidence="4">DSM 28041</strain>
    </source>
</reference>
<name>A0A238WV26_9BACT</name>
<keyword evidence="1" id="KW-0812">Transmembrane</keyword>
<dbReference type="RefSeq" id="WP_045689222.1">
    <property type="nucleotide sequence ID" value="NZ_FZNS01000003.1"/>
</dbReference>
<sequence length="201" mass="21565">MARKHNVGVALLLALGGTVQAQTTEMPRSGPFFLTLHFAGGVGLVAVGGGYRLNHQRVEPEVLVGYLPRRLAGRAAAIITLKTTYIPFAPTLGRSQWQLSPIAVGGLLSYTTGRQYFLTNNTAGRYRPGYYWWSPAVRIGALAGVRLTHTQPAGKLGAMPARTALYSELSTNDLHLVSALTNHALKLTDILTLGAGAKQSW</sequence>
<feature type="transmembrane region" description="Helical" evidence="1">
    <location>
        <begin position="31"/>
        <end position="51"/>
    </location>
</feature>
<keyword evidence="2" id="KW-0732">Signal</keyword>
<dbReference type="AlphaFoldDB" id="A0A238WV26"/>
<gene>
    <name evidence="3" type="ORF">SAMN06269173_103134</name>
</gene>
<feature type="signal peptide" evidence="2">
    <location>
        <begin position="1"/>
        <end position="21"/>
    </location>
</feature>
<accession>A0A238WV26</accession>
<protein>
    <recommendedName>
        <fullName evidence="5">Outer membrane protein beta-barrel domain-containing protein</fullName>
    </recommendedName>
</protein>
<dbReference type="EMBL" id="FZNS01000003">
    <property type="protein sequence ID" value="SNR50376.1"/>
    <property type="molecule type" value="Genomic_DNA"/>
</dbReference>
<evidence type="ECO:0000313" key="3">
    <source>
        <dbReference type="EMBL" id="SNR50376.1"/>
    </source>
</evidence>
<keyword evidence="4" id="KW-1185">Reference proteome</keyword>
<feature type="chain" id="PRO_5011263237" description="Outer membrane protein beta-barrel domain-containing protein" evidence="2">
    <location>
        <begin position="22"/>
        <end position="201"/>
    </location>
</feature>
<evidence type="ECO:0008006" key="5">
    <source>
        <dbReference type="Google" id="ProtNLM"/>
    </source>
</evidence>
<keyword evidence="1" id="KW-1133">Transmembrane helix</keyword>
<organism evidence="3 4">
    <name type="scientific">Hymenobacter mucosus</name>
    <dbReference type="NCBI Taxonomy" id="1411120"/>
    <lineage>
        <taxon>Bacteria</taxon>
        <taxon>Pseudomonadati</taxon>
        <taxon>Bacteroidota</taxon>
        <taxon>Cytophagia</taxon>
        <taxon>Cytophagales</taxon>
        <taxon>Hymenobacteraceae</taxon>
        <taxon>Hymenobacter</taxon>
    </lineage>
</organism>
<proteinExistence type="predicted"/>
<evidence type="ECO:0000313" key="4">
    <source>
        <dbReference type="Proteomes" id="UP000198310"/>
    </source>
</evidence>
<evidence type="ECO:0000256" key="2">
    <source>
        <dbReference type="SAM" id="SignalP"/>
    </source>
</evidence>
<dbReference type="Proteomes" id="UP000198310">
    <property type="component" value="Unassembled WGS sequence"/>
</dbReference>
<keyword evidence="1" id="KW-0472">Membrane</keyword>